<comment type="caution">
    <text evidence="1">The sequence shown here is derived from an EMBL/GenBank/DDBJ whole genome shotgun (WGS) entry which is preliminary data.</text>
</comment>
<organism evidence="1 2">
    <name type="scientific">Enterococcus faecalis</name>
    <name type="common">Streptococcus faecalis</name>
    <dbReference type="NCBI Taxonomy" id="1351"/>
    <lineage>
        <taxon>Bacteria</taxon>
        <taxon>Bacillati</taxon>
        <taxon>Bacillota</taxon>
        <taxon>Bacilli</taxon>
        <taxon>Lactobacillales</taxon>
        <taxon>Enterococcaceae</taxon>
        <taxon>Enterococcus</taxon>
    </lineage>
</organism>
<accession>A0A4U3LSA9</accession>
<evidence type="ECO:0000313" key="1">
    <source>
        <dbReference type="EMBL" id="TKK78865.1"/>
    </source>
</evidence>
<dbReference type="EMBL" id="SIYF01000317">
    <property type="protein sequence ID" value="TKK78865.1"/>
    <property type="molecule type" value="Genomic_DNA"/>
</dbReference>
<name>A0A4U3LSA9_ENTFL</name>
<dbReference type="Proteomes" id="UP000305511">
    <property type="component" value="Unassembled WGS sequence"/>
</dbReference>
<protein>
    <submittedName>
        <fullName evidence="1">Uncharacterized protein</fullName>
    </submittedName>
</protein>
<gene>
    <name evidence="1" type="ORF">EY666_12400</name>
</gene>
<proteinExistence type="predicted"/>
<dbReference type="RefSeq" id="WP_002374582.1">
    <property type="nucleotide sequence ID" value="NZ_CABGKJ010000001.1"/>
</dbReference>
<evidence type="ECO:0000313" key="2">
    <source>
        <dbReference type="Proteomes" id="UP000305511"/>
    </source>
</evidence>
<reference evidence="1 2" key="1">
    <citation type="submission" date="2019-02" db="EMBL/GenBank/DDBJ databases">
        <title>Bacteria dissemination in different level of health care in South Africa: the effectiveness of infections prevention and control.</title>
        <authorList>
            <person name="Shobo C."/>
            <person name="Amoako D.G."/>
            <person name="Allam M."/>
            <person name="Ismail A."/>
            <person name="Bester L.A."/>
            <person name="Essack S.Y."/>
        </authorList>
    </citation>
    <scope>NUCLEOTIDE SEQUENCE [LARGE SCALE GENOMIC DNA]</scope>
    <source>
        <strain evidence="1 2">2SIL2</strain>
    </source>
</reference>
<sequence length="232" mass="26226">MKKFFLCSIVAISLMGGIGVPSVAMAASNEEMNMVEQSKEEEVATREFLAMQDQITSVLQIEDGHYVYNKDDVRNIVYSFDFDKLNQQLDLNYTKETFYNIAIESIDQTKFKENKFTTYNTNPYNKNDFQEGWNYYRSWQDHNTAKTSIKNMYDAADVLTAGAGIGGIVGIFSSGPLAPFVGIMAGVSGLTALYFQNMARNTEYKNNYSGIVLEVNKFTAVYDVWSQSEYKG</sequence>
<dbReference type="AlphaFoldDB" id="A0A4U3LSA9"/>